<dbReference type="EMBL" id="JACIBY010000012">
    <property type="protein sequence ID" value="MBB3840841.1"/>
    <property type="molecule type" value="Genomic_DNA"/>
</dbReference>
<keyword evidence="3" id="KW-1185">Reference proteome</keyword>
<proteinExistence type="predicted"/>
<name>A0A7W6ESU4_9BACT</name>
<protein>
    <submittedName>
        <fullName evidence="2">Uncharacterized protein</fullName>
    </submittedName>
</protein>
<reference evidence="2 3" key="1">
    <citation type="submission" date="2020-08" db="EMBL/GenBank/DDBJ databases">
        <title>Genomic Encyclopedia of Type Strains, Phase IV (KMG-IV): sequencing the most valuable type-strain genomes for metagenomic binning, comparative biology and taxonomic classification.</title>
        <authorList>
            <person name="Goeker M."/>
        </authorList>
    </citation>
    <scope>NUCLEOTIDE SEQUENCE [LARGE SCALE GENOMIC DNA]</scope>
    <source>
        <strain evidence="2 3">DSM 17976</strain>
    </source>
</reference>
<sequence length="52" mass="5709">MGAKMYDFVRELMRLMSFLPGGFDVFGIIFVSGVVIGFGIMAKSKNFAALVE</sequence>
<accession>A0A7W6ESU4</accession>
<keyword evidence="1" id="KW-1133">Transmembrane helix</keyword>
<comment type="caution">
    <text evidence="2">The sequence shown here is derived from an EMBL/GenBank/DDBJ whole genome shotgun (WGS) entry which is preliminary data.</text>
</comment>
<gene>
    <name evidence="2" type="ORF">FHS57_004861</name>
</gene>
<evidence type="ECO:0000313" key="2">
    <source>
        <dbReference type="EMBL" id="MBB3840841.1"/>
    </source>
</evidence>
<organism evidence="2 3">
    <name type="scientific">Runella defluvii</name>
    <dbReference type="NCBI Taxonomy" id="370973"/>
    <lineage>
        <taxon>Bacteria</taxon>
        <taxon>Pseudomonadati</taxon>
        <taxon>Bacteroidota</taxon>
        <taxon>Cytophagia</taxon>
        <taxon>Cytophagales</taxon>
        <taxon>Spirosomataceae</taxon>
        <taxon>Runella</taxon>
    </lineage>
</organism>
<feature type="transmembrane region" description="Helical" evidence="1">
    <location>
        <begin position="21"/>
        <end position="42"/>
    </location>
</feature>
<keyword evidence="1" id="KW-0812">Transmembrane</keyword>
<evidence type="ECO:0000313" key="3">
    <source>
        <dbReference type="Proteomes" id="UP000541352"/>
    </source>
</evidence>
<dbReference type="Proteomes" id="UP000541352">
    <property type="component" value="Unassembled WGS sequence"/>
</dbReference>
<evidence type="ECO:0000256" key="1">
    <source>
        <dbReference type="SAM" id="Phobius"/>
    </source>
</evidence>
<keyword evidence="1" id="KW-0472">Membrane</keyword>
<dbReference type="AlphaFoldDB" id="A0A7W6ESU4"/>